<name>A0A5J5C8N2_9ASTE</name>
<sequence length="445" mass="49340">MAIDAVEPSPTARSSRTSRTARTSASRNSNIQVPRSAPISDRSTGDVPGTSYTTGSSYRLDTSRTETSVSSRTSLSSLRESLPENPHIYDFAEIRSATNNFLAKRYSSSSWRCVLRGKDVIVFQRTFRSSIETSQLKERLAVICRSHHISIIKLLGASISGHHIYLVHDFVNGASLVDCLRNPRNPDFTVLSTWTSRMQIAADLAHGFDYIHNNSGLSINLVHKHINSSTIIVTEPSFNAKICHFGTGELCGETVIERKGVEILNRSGDVPESPSDLSMYDSRVLKFEGVRSYMSPEFQSTGIATQKSDVYAFGIVILELLSGEEPVKYKFDETSGDYRKISVIDTATNAIEGGRGGRGDASLRRWVDRRLKDSFPVELAEKVTRIALECVHVDPDQRPDMRRVAGKISKLYLESKIWSDSFGVPADISSGVCFFLFRISGVYSD</sequence>
<dbReference type="Proteomes" id="UP000325577">
    <property type="component" value="Linkage Group LG0"/>
</dbReference>
<dbReference type="Gene3D" id="1.10.510.10">
    <property type="entry name" value="Transferase(Phosphotransferase) domain 1"/>
    <property type="match status" value="1"/>
</dbReference>
<dbReference type="InterPro" id="IPR000719">
    <property type="entry name" value="Prot_kinase_dom"/>
</dbReference>
<dbReference type="Pfam" id="PF00069">
    <property type="entry name" value="Pkinase"/>
    <property type="match status" value="1"/>
</dbReference>
<dbReference type="EMBL" id="CM018031">
    <property type="protein sequence ID" value="KAA8550360.1"/>
    <property type="molecule type" value="Genomic_DNA"/>
</dbReference>
<dbReference type="Gene3D" id="3.30.200.20">
    <property type="entry name" value="Phosphorylase Kinase, domain 1"/>
    <property type="match status" value="1"/>
</dbReference>
<reference evidence="3 4" key="1">
    <citation type="submission" date="2019-09" db="EMBL/GenBank/DDBJ databases">
        <title>A chromosome-level genome assembly of the Chinese tupelo Nyssa sinensis.</title>
        <authorList>
            <person name="Yang X."/>
            <person name="Kang M."/>
            <person name="Yang Y."/>
            <person name="Xiong H."/>
            <person name="Wang M."/>
            <person name="Zhang Z."/>
            <person name="Wang Z."/>
            <person name="Wu H."/>
            <person name="Ma T."/>
            <person name="Liu J."/>
            <person name="Xi Z."/>
        </authorList>
    </citation>
    <scope>NUCLEOTIDE SEQUENCE [LARGE SCALE GENOMIC DNA]</scope>
    <source>
        <strain evidence="3">J267</strain>
        <tissue evidence="3">Leaf</tissue>
    </source>
</reference>
<dbReference type="AlphaFoldDB" id="A0A5J5C8N2"/>
<feature type="region of interest" description="Disordered" evidence="1">
    <location>
        <begin position="1"/>
        <end position="78"/>
    </location>
</feature>
<dbReference type="GO" id="GO:0004672">
    <property type="term" value="F:protein kinase activity"/>
    <property type="evidence" value="ECO:0007669"/>
    <property type="project" value="InterPro"/>
</dbReference>
<proteinExistence type="predicted"/>
<organism evidence="3 4">
    <name type="scientific">Nyssa sinensis</name>
    <dbReference type="NCBI Taxonomy" id="561372"/>
    <lineage>
        <taxon>Eukaryota</taxon>
        <taxon>Viridiplantae</taxon>
        <taxon>Streptophyta</taxon>
        <taxon>Embryophyta</taxon>
        <taxon>Tracheophyta</taxon>
        <taxon>Spermatophyta</taxon>
        <taxon>Magnoliopsida</taxon>
        <taxon>eudicotyledons</taxon>
        <taxon>Gunneridae</taxon>
        <taxon>Pentapetalae</taxon>
        <taxon>asterids</taxon>
        <taxon>Cornales</taxon>
        <taxon>Nyssaceae</taxon>
        <taxon>Nyssa</taxon>
    </lineage>
</organism>
<dbReference type="GO" id="GO:0005524">
    <property type="term" value="F:ATP binding"/>
    <property type="evidence" value="ECO:0007669"/>
    <property type="project" value="InterPro"/>
</dbReference>
<feature type="compositionally biased region" description="Low complexity" evidence="1">
    <location>
        <begin position="65"/>
        <end position="78"/>
    </location>
</feature>
<dbReference type="InterPro" id="IPR011009">
    <property type="entry name" value="Kinase-like_dom_sf"/>
</dbReference>
<dbReference type="PANTHER" id="PTHR46863:SF1">
    <property type="entry name" value="PROTEIN KINASE SUPERFAMILY PROTEIN"/>
    <property type="match status" value="1"/>
</dbReference>
<accession>A0A5J5C8N2</accession>
<dbReference type="PROSITE" id="PS50011">
    <property type="entry name" value="PROTEIN_KINASE_DOM"/>
    <property type="match status" value="1"/>
</dbReference>
<evidence type="ECO:0000259" key="2">
    <source>
        <dbReference type="PROSITE" id="PS50011"/>
    </source>
</evidence>
<dbReference type="PANTHER" id="PTHR46863">
    <property type="entry name" value="OS09G0572100 PROTEIN"/>
    <property type="match status" value="1"/>
</dbReference>
<dbReference type="OrthoDB" id="4062651at2759"/>
<evidence type="ECO:0000256" key="1">
    <source>
        <dbReference type="SAM" id="MobiDB-lite"/>
    </source>
</evidence>
<feature type="domain" description="Protein kinase" evidence="2">
    <location>
        <begin position="100"/>
        <end position="413"/>
    </location>
</feature>
<feature type="compositionally biased region" description="Polar residues" evidence="1">
    <location>
        <begin position="50"/>
        <end position="60"/>
    </location>
</feature>
<dbReference type="SUPFAM" id="SSF56112">
    <property type="entry name" value="Protein kinase-like (PK-like)"/>
    <property type="match status" value="1"/>
</dbReference>
<keyword evidence="4" id="KW-1185">Reference proteome</keyword>
<evidence type="ECO:0000313" key="3">
    <source>
        <dbReference type="EMBL" id="KAA8550360.1"/>
    </source>
</evidence>
<gene>
    <name evidence="3" type="ORF">F0562_002044</name>
</gene>
<evidence type="ECO:0000313" key="4">
    <source>
        <dbReference type="Proteomes" id="UP000325577"/>
    </source>
</evidence>
<feature type="compositionally biased region" description="Low complexity" evidence="1">
    <location>
        <begin position="11"/>
        <end position="27"/>
    </location>
</feature>
<protein>
    <recommendedName>
        <fullName evidence="2">Protein kinase domain-containing protein</fullName>
    </recommendedName>
</protein>